<keyword evidence="9" id="KW-1185">Reference proteome</keyword>
<evidence type="ECO:0000313" key="8">
    <source>
        <dbReference type="EMBL" id="KIO16831.1"/>
    </source>
</evidence>
<protein>
    <recommendedName>
        <fullName evidence="6">Stress-associated endoplasmic reticulum protein</fullName>
    </recommendedName>
</protein>
<evidence type="ECO:0000256" key="4">
    <source>
        <dbReference type="ARBA" id="ARBA00022989"/>
    </source>
</evidence>
<keyword evidence="3 6" id="KW-0256">Endoplasmic reticulum</keyword>
<evidence type="ECO:0000256" key="6">
    <source>
        <dbReference type="RuleBase" id="RU364120"/>
    </source>
</evidence>
<evidence type="ECO:0000256" key="1">
    <source>
        <dbReference type="ARBA" id="ARBA00005500"/>
    </source>
</evidence>
<feature type="transmembrane region" description="Helical" evidence="6">
    <location>
        <begin position="34"/>
        <end position="56"/>
    </location>
</feature>
<dbReference type="HOGENOM" id="CLU_182424_2_0_1"/>
<reference evidence="9" key="2">
    <citation type="submission" date="2015-01" db="EMBL/GenBank/DDBJ databases">
        <title>Evolutionary Origins and Diversification of the Mycorrhizal Mutualists.</title>
        <authorList>
            <consortium name="DOE Joint Genome Institute"/>
            <consortium name="Mycorrhizal Genomics Consortium"/>
            <person name="Kohler A."/>
            <person name="Kuo A."/>
            <person name="Nagy L.G."/>
            <person name="Floudas D."/>
            <person name="Copeland A."/>
            <person name="Barry K.W."/>
            <person name="Cichocki N."/>
            <person name="Veneault-Fourrey C."/>
            <person name="LaButti K."/>
            <person name="Lindquist E.A."/>
            <person name="Lipzen A."/>
            <person name="Lundell T."/>
            <person name="Morin E."/>
            <person name="Murat C."/>
            <person name="Riley R."/>
            <person name="Ohm R."/>
            <person name="Sun H."/>
            <person name="Tunlid A."/>
            <person name="Henrissat B."/>
            <person name="Grigoriev I.V."/>
            <person name="Hibbett D.S."/>
            <person name="Martin F."/>
        </authorList>
    </citation>
    <scope>NUCLEOTIDE SEQUENCE [LARGE SCALE GENOMIC DNA]</scope>
    <source>
        <strain evidence="9">MUT 4182</strain>
    </source>
</reference>
<comment type="subcellular location">
    <subcellularLocation>
        <location evidence="6">Membrane</location>
        <topology evidence="6">Single-pass membrane protein</topology>
    </subcellularLocation>
    <subcellularLocation>
        <location evidence="6">Endoplasmic reticulum membrane</location>
        <topology evidence="6">Single-pass membrane protein</topology>
    </subcellularLocation>
</comment>
<evidence type="ECO:0000256" key="3">
    <source>
        <dbReference type="ARBA" id="ARBA00022824"/>
    </source>
</evidence>
<evidence type="ECO:0000256" key="2">
    <source>
        <dbReference type="ARBA" id="ARBA00022692"/>
    </source>
</evidence>
<organism evidence="8 9">
    <name type="scientific">Tulasnella calospora MUT 4182</name>
    <dbReference type="NCBI Taxonomy" id="1051891"/>
    <lineage>
        <taxon>Eukaryota</taxon>
        <taxon>Fungi</taxon>
        <taxon>Dikarya</taxon>
        <taxon>Basidiomycota</taxon>
        <taxon>Agaricomycotina</taxon>
        <taxon>Agaricomycetes</taxon>
        <taxon>Cantharellales</taxon>
        <taxon>Tulasnellaceae</taxon>
        <taxon>Tulasnella</taxon>
    </lineage>
</organism>
<reference evidence="8 9" key="1">
    <citation type="submission" date="2014-04" db="EMBL/GenBank/DDBJ databases">
        <authorList>
            <consortium name="DOE Joint Genome Institute"/>
            <person name="Kuo A."/>
            <person name="Girlanda M."/>
            <person name="Perotto S."/>
            <person name="Kohler A."/>
            <person name="Nagy L.G."/>
            <person name="Floudas D."/>
            <person name="Copeland A."/>
            <person name="Barry K.W."/>
            <person name="Cichocki N."/>
            <person name="Veneault-Fourrey C."/>
            <person name="LaButti K."/>
            <person name="Lindquist E.A."/>
            <person name="Lipzen A."/>
            <person name="Lundell T."/>
            <person name="Morin E."/>
            <person name="Murat C."/>
            <person name="Sun H."/>
            <person name="Tunlid A."/>
            <person name="Henrissat B."/>
            <person name="Grigoriev I.V."/>
            <person name="Hibbett D.S."/>
            <person name="Martin F."/>
            <person name="Nordberg H.P."/>
            <person name="Cantor M.N."/>
            <person name="Hua S.X."/>
        </authorList>
    </citation>
    <scope>NUCLEOTIDE SEQUENCE [LARGE SCALE GENOMIC DNA]</scope>
    <source>
        <strain evidence="8 9">MUT 4182</strain>
    </source>
</reference>
<dbReference type="Pfam" id="PF06624">
    <property type="entry name" value="RAMP4"/>
    <property type="match status" value="1"/>
</dbReference>
<evidence type="ECO:0000313" key="9">
    <source>
        <dbReference type="Proteomes" id="UP000054248"/>
    </source>
</evidence>
<dbReference type="AlphaFoldDB" id="A0A0C3Q275"/>
<proteinExistence type="inferred from homology"/>
<accession>A0A0C3Q275</accession>
<keyword evidence="2 6" id="KW-0812">Transmembrane</keyword>
<comment type="function">
    <text evidence="6">Interacts with target proteins during translocation into the lumen of the endoplasmic reticulum. Protects unfolded target proteins against degradation and facilitate correct glycosylation.</text>
</comment>
<dbReference type="GO" id="GO:0005789">
    <property type="term" value="C:endoplasmic reticulum membrane"/>
    <property type="evidence" value="ECO:0007669"/>
    <property type="project" value="UniProtKB-SubCell"/>
</dbReference>
<keyword evidence="4 6" id="KW-1133">Transmembrane helix</keyword>
<gene>
    <name evidence="8" type="ORF">M407DRAFT_246909</name>
</gene>
<dbReference type="InterPro" id="IPR010580">
    <property type="entry name" value="ER_stress-assoc"/>
</dbReference>
<dbReference type="Proteomes" id="UP000054248">
    <property type="component" value="Unassembled WGS sequence"/>
</dbReference>
<feature type="compositionally biased region" description="Basic and acidic residues" evidence="7">
    <location>
        <begin position="1"/>
        <end position="16"/>
    </location>
</feature>
<dbReference type="OrthoDB" id="16679at2759"/>
<evidence type="ECO:0000256" key="7">
    <source>
        <dbReference type="SAM" id="MobiDB-lite"/>
    </source>
</evidence>
<keyword evidence="5 6" id="KW-0472">Membrane</keyword>
<evidence type="ECO:0000256" key="5">
    <source>
        <dbReference type="ARBA" id="ARBA00023136"/>
    </source>
</evidence>
<feature type="region of interest" description="Disordered" evidence="7">
    <location>
        <begin position="1"/>
        <end position="24"/>
    </location>
</feature>
<sequence length="57" mass="6660">MRRRNNEFLKKVRENKPTANSAQTELSRNPMAKWMVGMLCFVVIGGVFFELARLIFL</sequence>
<dbReference type="EMBL" id="KN823477">
    <property type="protein sequence ID" value="KIO16831.1"/>
    <property type="molecule type" value="Genomic_DNA"/>
</dbReference>
<comment type="similarity">
    <text evidence="1 6">Belongs to the RAMP4 family.</text>
</comment>
<name>A0A0C3Q275_9AGAM</name>